<protein>
    <recommendedName>
        <fullName evidence="11">Beta-galactosidase</fullName>
    </recommendedName>
</protein>
<dbReference type="InterPro" id="IPR006103">
    <property type="entry name" value="Glyco_hydro_2_cat"/>
</dbReference>
<dbReference type="InterPro" id="IPR006104">
    <property type="entry name" value="Glyco_hydro_2_N"/>
</dbReference>
<dbReference type="Pfam" id="PF02837">
    <property type="entry name" value="Glyco_hydro_2_N"/>
    <property type="match status" value="1"/>
</dbReference>
<dbReference type="Proteomes" id="UP000681722">
    <property type="component" value="Unassembled WGS sequence"/>
</dbReference>
<dbReference type="Pfam" id="PF02836">
    <property type="entry name" value="Glyco_hydro_2_C"/>
    <property type="match status" value="1"/>
</dbReference>
<dbReference type="EMBL" id="CAJNOQ010003675">
    <property type="protein sequence ID" value="CAF1024197.1"/>
    <property type="molecule type" value="Genomic_DNA"/>
</dbReference>
<dbReference type="PANTHER" id="PTHR42732">
    <property type="entry name" value="BETA-GALACTOSIDASE"/>
    <property type="match status" value="1"/>
</dbReference>
<evidence type="ECO:0000256" key="1">
    <source>
        <dbReference type="ARBA" id="ARBA00007401"/>
    </source>
</evidence>
<sequence length="782" mass="90042">MESSRQILNFNQAWRFHRIDDPNEKQDNYHLRQFDDLNWELVNIPHTVRLVPYNGSGGTNFQGLCWYRKHFQLETEWKERKKKLFIEFEGLMQVADVWLNDQFLMTHYGGYLPCLIDITDFVQFDNLIAVRLDNRNQPLVPPGKPQQELDFTYAGGLYRNVHFLVLNRLHITNELETKDSGIFVSFQQVSHESATIEINTNVHNEFAQQTEICHLTHELIDSQGQIVVTISSEPLPIKPNATMTFTLEMNVRNPQLWHPEHPYLYTLLTRVFDDSSNFVLDDLSIQIGIRTIQFQLDGLYINSEKFFSFGINHHQDNLYVGNAVCDSEHYRDVMKLRQAGMTSFRSHYPHARAFMDACDQLGILCIVSTPGWQYFNEDQVFLARCYQNTREMIRLNRNRPSIILWEIALNETSYNEEYARTSYQIAHDEYPLGDKCYASGDARMPYQRTDPIFDVIYFETQFPLPENKRPMWWREFGDAWDLNWTDQVADNRVKREWGEHAMLLQAKRHQQSLSKVMNTSNPSVCGCGLWAGIDCDRGYHPMPFLGGILDKCRLPKFSYYMFKSQTFDPKMVFIANLMTRYSPRDVTVFSNCEAVQLFRDDGEGKGWILVGEQKVVSDGNLPHLPAVFESAYDQCDQRRLKANGLVDEEVVCEHVITSPGVARALVLTVDDCGRYLTADGSDFIRVYATIIDEKQSTVPFNDCSISYTVQGVGTILGDRAGIEANPVRSELGIATALIQTTLVPGKIIVTASAQGLKKATLEFESVQLKQKTVKGRDLFEIL</sequence>
<dbReference type="SUPFAM" id="SSF49303">
    <property type="entry name" value="beta-Galactosidase/glucuronidase domain"/>
    <property type="match status" value="1"/>
</dbReference>
<feature type="domain" description="Glycoside hydrolase family 2" evidence="7">
    <location>
        <begin position="675"/>
        <end position="761"/>
    </location>
</feature>
<dbReference type="EMBL" id="CAJOBC010003675">
    <property type="protein sequence ID" value="CAF3795484.1"/>
    <property type="molecule type" value="Genomic_DNA"/>
</dbReference>
<dbReference type="InterPro" id="IPR013783">
    <property type="entry name" value="Ig-like_fold"/>
</dbReference>
<dbReference type="AlphaFoldDB" id="A0A814IJA5"/>
<dbReference type="InterPro" id="IPR008979">
    <property type="entry name" value="Galactose-bd-like_sf"/>
</dbReference>
<dbReference type="SUPFAM" id="SSF51445">
    <property type="entry name" value="(Trans)glycosidases"/>
    <property type="match status" value="1"/>
</dbReference>
<keyword evidence="10" id="KW-1185">Reference proteome</keyword>
<keyword evidence="2" id="KW-0378">Hydrolase</keyword>
<evidence type="ECO:0000256" key="3">
    <source>
        <dbReference type="ARBA" id="ARBA00023295"/>
    </source>
</evidence>
<dbReference type="Proteomes" id="UP000663829">
    <property type="component" value="Unassembled WGS sequence"/>
</dbReference>
<evidence type="ECO:0000313" key="10">
    <source>
        <dbReference type="Proteomes" id="UP000663829"/>
    </source>
</evidence>
<dbReference type="SUPFAM" id="SSF49785">
    <property type="entry name" value="Galactose-binding domain-like"/>
    <property type="match status" value="1"/>
</dbReference>
<dbReference type="Pfam" id="PF18565">
    <property type="entry name" value="Glyco_hydro2_C5"/>
    <property type="match status" value="1"/>
</dbReference>
<feature type="domain" description="Glycoside hydrolase family 2 immunoglobulin-like beta-sandwich" evidence="4">
    <location>
        <begin position="188"/>
        <end position="290"/>
    </location>
</feature>
<evidence type="ECO:0000259" key="5">
    <source>
        <dbReference type="Pfam" id="PF02836"/>
    </source>
</evidence>
<keyword evidence="3" id="KW-0326">Glycosidase</keyword>
<reference evidence="8" key="1">
    <citation type="submission" date="2021-02" db="EMBL/GenBank/DDBJ databases">
        <authorList>
            <person name="Nowell W R."/>
        </authorList>
    </citation>
    <scope>NUCLEOTIDE SEQUENCE</scope>
</reference>
<gene>
    <name evidence="8" type="ORF">GPM918_LOCUS14941</name>
    <name evidence="9" type="ORF">SRO942_LOCUS14941</name>
</gene>
<dbReference type="PANTHER" id="PTHR42732:SF1">
    <property type="entry name" value="BETA-MANNOSIDASE"/>
    <property type="match status" value="1"/>
</dbReference>
<organism evidence="8 10">
    <name type="scientific">Didymodactylos carnosus</name>
    <dbReference type="NCBI Taxonomy" id="1234261"/>
    <lineage>
        <taxon>Eukaryota</taxon>
        <taxon>Metazoa</taxon>
        <taxon>Spiralia</taxon>
        <taxon>Gnathifera</taxon>
        <taxon>Rotifera</taxon>
        <taxon>Eurotatoria</taxon>
        <taxon>Bdelloidea</taxon>
        <taxon>Philodinida</taxon>
        <taxon>Philodinidae</taxon>
        <taxon>Didymodactylos</taxon>
    </lineage>
</organism>
<evidence type="ECO:0000313" key="9">
    <source>
        <dbReference type="EMBL" id="CAF3795484.1"/>
    </source>
</evidence>
<dbReference type="Gene3D" id="2.60.120.260">
    <property type="entry name" value="Galactose-binding domain-like"/>
    <property type="match status" value="1"/>
</dbReference>
<evidence type="ECO:0000259" key="7">
    <source>
        <dbReference type="Pfam" id="PF18565"/>
    </source>
</evidence>
<dbReference type="GO" id="GO:0004553">
    <property type="term" value="F:hydrolase activity, hydrolyzing O-glycosyl compounds"/>
    <property type="evidence" value="ECO:0007669"/>
    <property type="project" value="InterPro"/>
</dbReference>
<dbReference type="GO" id="GO:0005975">
    <property type="term" value="P:carbohydrate metabolic process"/>
    <property type="evidence" value="ECO:0007669"/>
    <property type="project" value="InterPro"/>
</dbReference>
<dbReference type="InterPro" id="IPR036156">
    <property type="entry name" value="Beta-gal/glucu_dom_sf"/>
</dbReference>
<feature type="domain" description="Glycoside hydrolase family 2 catalytic" evidence="5">
    <location>
        <begin position="298"/>
        <end position="419"/>
    </location>
</feature>
<accession>A0A814IJA5</accession>
<comment type="similarity">
    <text evidence="1">Belongs to the glycosyl hydrolase 2 family.</text>
</comment>
<evidence type="ECO:0000259" key="4">
    <source>
        <dbReference type="Pfam" id="PF00703"/>
    </source>
</evidence>
<evidence type="ECO:0000259" key="6">
    <source>
        <dbReference type="Pfam" id="PF02837"/>
    </source>
</evidence>
<dbReference type="Gene3D" id="3.20.20.80">
    <property type="entry name" value="Glycosidases"/>
    <property type="match status" value="1"/>
</dbReference>
<dbReference type="InterPro" id="IPR040605">
    <property type="entry name" value="Glyco_hydro2_dom5"/>
</dbReference>
<evidence type="ECO:0000256" key="2">
    <source>
        <dbReference type="ARBA" id="ARBA00022801"/>
    </source>
</evidence>
<dbReference type="InterPro" id="IPR017853">
    <property type="entry name" value="GH"/>
</dbReference>
<evidence type="ECO:0000313" key="8">
    <source>
        <dbReference type="EMBL" id="CAF1024197.1"/>
    </source>
</evidence>
<proteinExistence type="inferred from homology"/>
<dbReference type="InterPro" id="IPR006102">
    <property type="entry name" value="Ig-like_GH2"/>
</dbReference>
<comment type="caution">
    <text evidence="8">The sequence shown here is derived from an EMBL/GenBank/DDBJ whole genome shotgun (WGS) entry which is preliminary data.</text>
</comment>
<dbReference type="Gene3D" id="2.60.40.10">
    <property type="entry name" value="Immunoglobulins"/>
    <property type="match status" value="2"/>
</dbReference>
<name>A0A814IJA5_9BILA</name>
<feature type="domain" description="Glycosyl hydrolases family 2 sugar binding" evidence="6">
    <location>
        <begin position="57"/>
        <end position="164"/>
    </location>
</feature>
<dbReference type="InterPro" id="IPR051913">
    <property type="entry name" value="GH2_Domain-Containing"/>
</dbReference>
<dbReference type="Pfam" id="PF00703">
    <property type="entry name" value="Glyco_hydro_2"/>
    <property type="match status" value="1"/>
</dbReference>
<dbReference type="OrthoDB" id="10069879at2759"/>
<evidence type="ECO:0008006" key="11">
    <source>
        <dbReference type="Google" id="ProtNLM"/>
    </source>
</evidence>